<dbReference type="PROSITE" id="PS51285">
    <property type="entry name" value="AGC_KINASE_CTER"/>
    <property type="match status" value="1"/>
</dbReference>
<evidence type="ECO:0000256" key="2">
    <source>
        <dbReference type="ARBA" id="ARBA00012513"/>
    </source>
</evidence>
<evidence type="ECO:0000256" key="8">
    <source>
        <dbReference type="ARBA" id="ARBA00022840"/>
    </source>
</evidence>
<dbReference type="InterPro" id="IPR001849">
    <property type="entry name" value="PH_domain"/>
</dbReference>
<evidence type="ECO:0000256" key="1">
    <source>
        <dbReference type="ARBA" id="ARBA00006935"/>
    </source>
</evidence>
<dbReference type="GO" id="GO:0004674">
    <property type="term" value="F:protein serine/threonine kinase activity"/>
    <property type="evidence" value="ECO:0007669"/>
    <property type="project" value="UniProtKB-KW"/>
</dbReference>
<dbReference type="InterPro" id="IPR017892">
    <property type="entry name" value="Pkinase_C"/>
</dbReference>
<name>A0A8C9Z1P3_SANLU</name>
<keyword evidence="7" id="KW-0418">Kinase</keyword>
<keyword evidence="8 9" id="KW-0067">ATP-binding</keyword>
<dbReference type="InterPro" id="IPR000961">
    <property type="entry name" value="AGC-kinase_C"/>
</dbReference>
<dbReference type="SUPFAM" id="SSF50729">
    <property type="entry name" value="PH domain-like"/>
    <property type="match status" value="1"/>
</dbReference>
<proteinExistence type="inferred from homology"/>
<dbReference type="PROSITE" id="PS50003">
    <property type="entry name" value="PH_DOMAIN"/>
    <property type="match status" value="1"/>
</dbReference>
<evidence type="ECO:0000313" key="14">
    <source>
        <dbReference type="Ensembl" id="ENSSLUP00000030466.1"/>
    </source>
</evidence>
<dbReference type="FunFam" id="2.30.29.30:FF:000027">
    <property type="entry name" value="Non-specific serine/threonine protein kinase"/>
    <property type="match status" value="1"/>
</dbReference>
<evidence type="ECO:0000256" key="10">
    <source>
        <dbReference type="RuleBase" id="RU000304"/>
    </source>
</evidence>
<dbReference type="SMART" id="SM00233">
    <property type="entry name" value="PH"/>
    <property type="match status" value="1"/>
</dbReference>
<evidence type="ECO:0000256" key="6">
    <source>
        <dbReference type="ARBA" id="ARBA00022741"/>
    </source>
</evidence>
<dbReference type="Pfam" id="PF00433">
    <property type="entry name" value="Pkinase_C"/>
    <property type="match status" value="1"/>
</dbReference>
<dbReference type="InterPro" id="IPR008271">
    <property type="entry name" value="Ser/Thr_kinase_AS"/>
</dbReference>
<dbReference type="InterPro" id="IPR011993">
    <property type="entry name" value="PH-like_dom_sf"/>
</dbReference>
<dbReference type="SMART" id="SM00133">
    <property type="entry name" value="S_TK_X"/>
    <property type="match status" value="1"/>
</dbReference>
<dbReference type="FunFam" id="3.30.200.20:FF:000838">
    <property type="entry name" value="Non-specific serine/threonine protein kinase"/>
    <property type="match status" value="1"/>
</dbReference>
<keyword evidence="3 10" id="KW-0723">Serine/threonine-protein kinase</keyword>
<feature type="domain" description="PH" evidence="11">
    <location>
        <begin position="1"/>
        <end position="96"/>
    </location>
</feature>
<evidence type="ECO:0000256" key="5">
    <source>
        <dbReference type="ARBA" id="ARBA00022679"/>
    </source>
</evidence>
<gene>
    <name evidence="14" type="primary">akt3b</name>
</gene>
<evidence type="ECO:0000256" key="7">
    <source>
        <dbReference type="ARBA" id="ARBA00022777"/>
    </source>
</evidence>
<feature type="domain" description="AGC-kinase C-terminal" evidence="13">
    <location>
        <begin position="397"/>
        <end position="477"/>
    </location>
</feature>
<dbReference type="Proteomes" id="UP000694568">
    <property type="component" value="Unplaced"/>
</dbReference>
<evidence type="ECO:0000256" key="4">
    <source>
        <dbReference type="ARBA" id="ARBA00022553"/>
    </source>
</evidence>
<dbReference type="Gene3D" id="3.30.200.20">
    <property type="entry name" value="Phosphorylase Kinase, domain 1"/>
    <property type="match status" value="1"/>
</dbReference>
<accession>A0A8C9Z1P3</accession>
<dbReference type="InterPro" id="IPR011009">
    <property type="entry name" value="Kinase-like_dom_sf"/>
</dbReference>
<evidence type="ECO:0000256" key="3">
    <source>
        <dbReference type="ARBA" id="ARBA00022527"/>
    </source>
</evidence>
<dbReference type="EC" id="2.7.11.1" evidence="2"/>
<dbReference type="CDD" id="cd05571">
    <property type="entry name" value="STKc_PKB"/>
    <property type="match status" value="1"/>
</dbReference>
<sequence length="477" mass="55133">FGAIGEYIKNWRPRYFLLKTDGSFIGYKDKPQDSDLAYPLNNFSVAKCQLMKTERPKPNTFIIRCLQWTTVIERTFHVDTPDERDEWAEAIQMVAESLAKQEEEGILSSPTSQIENVNEEEMDTSISHYKRKVTTMNDFDYLKLLGKGTFGKVILVREKASGTYYAMKILKKEVIIAKDEVAHTLTESRVLKNTRHPFLTSLKYSFQTKDRLCFVMEYVNGGELFFHLSRERVFSEDRTRFYGAEIVSALDYLHSAKIVYRDLKLENLMLDKDGHIKITDFGLCKEGITDTATMKTFCGTPEYLAPEVLEDNDYGRAVDWWGLGVVTYEMMCGRLPFYNQDHEKLFELILMEEIKFPRTLSADAKSLLSGLLIKDPNKRLGGGPDDAKEIMRHSFFGTVDWQDVYDKKLVPPFQPQVSSETDTRYFDEEFTAQTITITPPPVYDSTLFFGWLVKQIYQPLTYFTSIWLVDVAHFGPC</sequence>
<dbReference type="Pfam" id="PF00169">
    <property type="entry name" value="PH"/>
    <property type="match status" value="1"/>
</dbReference>
<dbReference type="SUPFAM" id="SSF56112">
    <property type="entry name" value="Protein kinase-like (PK-like)"/>
    <property type="match status" value="1"/>
</dbReference>
<reference evidence="14" key="2">
    <citation type="submission" date="2025-09" db="UniProtKB">
        <authorList>
            <consortium name="Ensembl"/>
        </authorList>
    </citation>
    <scope>IDENTIFICATION</scope>
</reference>
<keyword evidence="6 9" id="KW-0547">Nucleotide-binding</keyword>
<dbReference type="GO" id="GO:0005524">
    <property type="term" value="F:ATP binding"/>
    <property type="evidence" value="ECO:0007669"/>
    <property type="project" value="UniProtKB-UniRule"/>
</dbReference>
<dbReference type="AlphaFoldDB" id="A0A8C9Z1P3"/>
<dbReference type="InterPro" id="IPR000719">
    <property type="entry name" value="Prot_kinase_dom"/>
</dbReference>
<protein>
    <recommendedName>
        <fullName evidence="2">non-specific serine/threonine protein kinase</fullName>
        <ecNumber evidence="2">2.7.11.1</ecNumber>
    </recommendedName>
</protein>
<evidence type="ECO:0000313" key="15">
    <source>
        <dbReference type="Proteomes" id="UP000694568"/>
    </source>
</evidence>
<evidence type="ECO:0000259" key="11">
    <source>
        <dbReference type="PROSITE" id="PS50003"/>
    </source>
</evidence>
<dbReference type="PROSITE" id="PS00107">
    <property type="entry name" value="PROTEIN_KINASE_ATP"/>
    <property type="match status" value="1"/>
</dbReference>
<evidence type="ECO:0000259" key="13">
    <source>
        <dbReference type="PROSITE" id="PS51285"/>
    </source>
</evidence>
<dbReference type="SMART" id="SM00220">
    <property type="entry name" value="S_TKc"/>
    <property type="match status" value="1"/>
</dbReference>
<dbReference type="InterPro" id="IPR039026">
    <property type="entry name" value="PH_PKB"/>
</dbReference>
<dbReference type="FunFam" id="1.10.510.10:FF:000033">
    <property type="entry name" value="Non-specific serine/threonine protein kinase"/>
    <property type="match status" value="1"/>
</dbReference>
<dbReference type="GeneTree" id="ENSGT00940000166495"/>
<dbReference type="InterPro" id="IPR017441">
    <property type="entry name" value="Protein_kinase_ATP_BS"/>
</dbReference>
<dbReference type="PANTHER" id="PTHR24351">
    <property type="entry name" value="RIBOSOMAL PROTEIN S6 KINASE"/>
    <property type="match status" value="1"/>
</dbReference>
<feature type="binding site" evidence="9">
    <location>
        <position position="178"/>
    </location>
    <ligand>
        <name>ATP</name>
        <dbReference type="ChEBI" id="CHEBI:30616"/>
    </ligand>
</feature>
<feature type="domain" description="Protein kinase" evidence="12">
    <location>
        <begin position="139"/>
        <end position="396"/>
    </location>
</feature>
<dbReference type="PROSITE" id="PS00108">
    <property type="entry name" value="PROTEIN_KINASE_ST"/>
    <property type="match status" value="1"/>
</dbReference>
<keyword evidence="4" id="KW-0597">Phosphoprotein</keyword>
<evidence type="ECO:0000259" key="12">
    <source>
        <dbReference type="PROSITE" id="PS50011"/>
    </source>
</evidence>
<organism evidence="14 15">
    <name type="scientific">Sander lucioperca</name>
    <name type="common">Pike-perch</name>
    <name type="synonym">Perca lucioperca</name>
    <dbReference type="NCBI Taxonomy" id="283035"/>
    <lineage>
        <taxon>Eukaryota</taxon>
        <taxon>Metazoa</taxon>
        <taxon>Chordata</taxon>
        <taxon>Craniata</taxon>
        <taxon>Vertebrata</taxon>
        <taxon>Euteleostomi</taxon>
        <taxon>Actinopterygii</taxon>
        <taxon>Neopterygii</taxon>
        <taxon>Teleostei</taxon>
        <taxon>Neoteleostei</taxon>
        <taxon>Acanthomorphata</taxon>
        <taxon>Eupercaria</taxon>
        <taxon>Perciformes</taxon>
        <taxon>Percoidei</taxon>
        <taxon>Percidae</taxon>
        <taxon>Luciopercinae</taxon>
        <taxon>Sander</taxon>
    </lineage>
</organism>
<keyword evidence="15" id="KW-1185">Reference proteome</keyword>
<keyword evidence="5" id="KW-0808">Transferase</keyword>
<dbReference type="Gene3D" id="2.30.29.30">
    <property type="entry name" value="Pleckstrin-homology domain (PH domain)/Phosphotyrosine-binding domain (PTB)"/>
    <property type="match status" value="1"/>
</dbReference>
<dbReference type="CDD" id="cd01241">
    <property type="entry name" value="PH_PKB"/>
    <property type="match status" value="1"/>
</dbReference>
<dbReference type="Gene3D" id="1.10.510.10">
    <property type="entry name" value="Transferase(Phosphotransferase) domain 1"/>
    <property type="match status" value="1"/>
</dbReference>
<reference evidence="14" key="1">
    <citation type="submission" date="2025-08" db="UniProtKB">
        <authorList>
            <consortium name="Ensembl"/>
        </authorList>
    </citation>
    <scope>IDENTIFICATION</scope>
</reference>
<evidence type="ECO:0000256" key="9">
    <source>
        <dbReference type="PROSITE-ProRule" id="PRU10141"/>
    </source>
</evidence>
<comment type="similarity">
    <text evidence="1">Belongs to the protein kinase superfamily. AGC Ser/Thr protein kinase family. RAC subfamily.</text>
</comment>
<dbReference type="PROSITE" id="PS50011">
    <property type="entry name" value="PROTEIN_KINASE_DOM"/>
    <property type="match status" value="1"/>
</dbReference>
<dbReference type="Ensembl" id="ENSSLUT00000031422.1">
    <property type="protein sequence ID" value="ENSSLUP00000030466.1"/>
    <property type="gene ID" value="ENSSLUG00000013449.1"/>
</dbReference>
<dbReference type="Pfam" id="PF00069">
    <property type="entry name" value="Pkinase"/>
    <property type="match status" value="1"/>
</dbReference>